<accession>A0A0K2VZT1</accession>
<dbReference type="Gene3D" id="3.40.50.620">
    <property type="entry name" value="HUPs"/>
    <property type="match status" value="1"/>
</dbReference>
<dbReference type="PANTHER" id="PTHR43169:SF2">
    <property type="entry name" value="NAD_GMP SYNTHASE DOMAIN-CONTAINING PROTEIN"/>
    <property type="match status" value="1"/>
</dbReference>
<proteinExistence type="predicted"/>
<dbReference type="EMBL" id="CCND01000015">
    <property type="protein sequence ID" value="CDX57704.1"/>
    <property type="molecule type" value="Genomic_DNA"/>
</dbReference>
<dbReference type="InterPro" id="IPR014729">
    <property type="entry name" value="Rossmann-like_a/b/a_fold"/>
</dbReference>
<dbReference type="PANTHER" id="PTHR43169">
    <property type="entry name" value="EXSB FAMILY PROTEIN"/>
    <property type="match status" value="1"/>
</dbReference>
<dbReference type="AlphaFoldDB" id="A0A0K2VZT1"/>
<dbReference type="Proteomes" id="UP000182888">
    <property type="component" value="Unassembled WGS sequence"/>
</dbReference>
<dbReference type="InterPro" id="IPR052188">
    <property type="entry name" value="Ni-pincer_cofactor_biosynth"/>
</dbReference>
<evidence type="ECO:0000313" key="2">
    <source>
        <dbReference type="Proteomes" id="UP000182888"/>
    </source>
</evidence>
<organism evidence="1 2">
    <name type="scientific">Mesorhizobium plurifarium</name>
    <dbReference type="NCBI Taxonomy" id="69974"/>
    <lineage>
        <taxon>Bacteria</taxon>
        <taxon>Pseudomonadati</taxon>
        <taxon>Pseudomonadota</taxon>
        <taxon>Alphaproteobacteria</taxon>
        <taxon>Hyphomicrobiales</taxon>
        <taxon>Phyllobacteriaceae</taxon>
        <taxon>Mesorhizobium</taxon>
    </lineage>
</organism>
<name>A0A0K2VZT1_MESPL</name>
<protein>
    <submittedName>
        <fullName evidence="1">Pp-loop domain protein</fullName>
    </submittedName>
</protein>
<dbReference type="SUPFAM" id="SSF52402">
    <property type="entry name" value="Adenine nucleotide alpha hydrolases-like"/>
    <property type="match status" value="1"/>
</dbReference>
<evidence type="ECO:0000313" key="1">
    <source>
        <dbReference type="EMBL" id="CDX57704.1"/>
    </source>
</evidence>
<sequence>MATKPGLSCVATQRKKRWRKAMSTTEALLARLNAVFDSARPAALAVSGGVDSMTLAFVSHLRLGAGVTMFHAASAAVPVSATERVRDYAARHGWDLRIIDAGEFADERYLANPSNRCFFCKSNLYGALSSLSQAQLFSGTNTDDLCDWRPGLKAADANSVRHPFVEAGMSKADVRALAAAHGLTNLAELPSAPCLSSRVETSLRIEPQTLRAIDQVETLLRGELSPETVRCRVRRAGIVVELDQPTLSCLSEDSRARLSHQICAAFGGPRPVHFQAYVRGSAFLREQSA</sequence>
<gene>
    <name evidence="1" type="ORF">MPL1032_220127</name>
</gene>
<reference evidence="2" key="1">
    <citation type="submission" date="2014-08" db="EMBL/GenBank/DDBJ databases">
        <authorList>
            <person name="Edwards T."/>
        </authorList>
    </citation>
    <scope>NUCLEOTIDE SEQUENCE [LARGE SCALE GENOMIC DNA]</scope>
</reference>